<sequence>MRQHSDSSFIFDTTAHYLVAPAQGPQNDEPERWLPLASWNDPV</sequence>
<organism evidence="2 3">
    <name type="scientific">Agrobacterium genomosp. 2 str. CFBP 5494</name>
    <dbReference type="NCBI Taxonomy" id="1183436"/>
    <lineage>
        <taxon>Bacteria</taxon>
        <taxon>Pseudomonadati</taxon>
        <taxon>Pseudomonadota</taxon>
        <taxon>Alphaproteobacteria</taxon>
        <taxon>Hyphomicrobiales</taxon>
        <taxon>Rhizobiaceae</taxon>
        <taxon>Rhizobium/Agrobacterium group</taxon>
        <taxon>Agrobacterium</taxon>
        <taxon>Agrobacterium tumefaciens complex</taxon>
    </lineage>
</organism>
<reference evidence="2 3" key="1">
    <citation type="submission" date="2016-01" db="EMBL/GenBank/DDBJ databases">
        <authorList>
            <person name="Regsiter A."/>
            <person name="william w."/>
        </authorList>
    </citation>
    <scope>NUCLEOTIDE SEQUENCE [LARGE SCALE GENOMIC DNA]</scope>
    <source>
        <strain evidence="2 3">CFBP 5494</strain>
    </source>
</reference>
<dbReference type="AlphaFoldDB" id="A0A9W5F412"/>
<gene>
    <name evidence="2" type="ORF">AGR2A_pc0143</name>
</gene>
<evidence type="ECO:0000256" key="1">
    <source>
        <dbReference type="SAM" id="MobiDB-lite"/>
    </source>
</evidence>
<dbReference type="EMBL" id="FBVY01000049">
    <property type="protein sequence ID" value="CUX04088.1"/>
    <property type="molecule type" value="Genomic_DNA"/>
</dbReference>
<protein>
    <submittedName>
        <fullName evidence="2">Uncharacterized protein</fullName>
    </submittedName>
</protein>
<dbReference type="Proteomes" id="UP000191933">
    <property type="component" value="Unassembled WGS sequence"/>
</dbReference>
<keyword evidence="3" id="KW-1185">Reference proteome</keyword>
<name>A0A9W5F412_9HYPH</name>
<proteinExistence type="predicted"/>
<evidence type="ECO:0000313" key="2">
    <source>
        <dbReference type="EMBL" id="CUX04088.1"/>
    </source>
</evidence>
<accession>A0A9W5F412</accession>
<comment type="caution">
    <text evidence="2">The sequence shown here is derived from an EMBL/GenBank/DDBJ whole genome shotgun (WGS) entry which is preliminary data.</text>
</comment>
<feature type="region of interest" description="Disordered" evidence="1">
    <location>
        <begin position="21"/>
        <end position="43"/>
    </location>
</feature>
<evidence type="ECO:0000313" key="3">
    <source>
        <dbReference type="Proteomes" id="UP000191933"/>
    </source>
</evidence>